<keyword evidence="1" id="KW-0863">Zinc-finger</keyword>
<keyword evidence="5" id="KW-1185">Reference proteome</keyword>
<evidence type="ECO:0000256" key="2">
    <source>
        <dbReference type="SAM" id="MobiDB-lite"/>
    </source>
</evidence>
<keyword evidence="1" id="KW-0862">Zinc</keyword>
<reference evidence="4 5" key="1">
    <citation type="journal article" date="2015" name="Proc. Natl. Acad. Sci. U.S.A.">
        <title>The resurrection genome of Boea hygrometrica: A blueprint for survival of dehydration.</title>
        <authorList>
            <person name="Xiao L."/>
            <person name="Yang G."/>
            <person name="Zhang L."/>
            <person name="Yang X."/>
            <person name="Zhao S."/>
            <person name="Ji Z."/>
            <person name="Zhou Q."/>
            <person name="Hu M."/>
            <person name="Wang Y."/>
            <person name="Chen M."/>
            <person name="Xu Y."/>
            <person name="Jin H."/>
            <person name="Xiao X."/>
            <person name="Hu G."/>
            <person name="Bao F."/>
            <person name="Hu Y."/>
            <person name="Wan P."/>
            <person name="Li L."/>
            <person name="Deng X."/>
            <person name="Kuang T."/>
            <person name="Xiang C."/>
            <person name="Zhu J.K."/>
            <person name="Oliver M.J."/>
            <person name="He Y."/>
        </authorList>
    </citation>
    <scope>NUCLEOTIDE SEQUENCE [LARGE SCALE GENOMIC DNA]</scope>
    <source>
        <strain evidence="5">cv. XS01</strain>
    </source>
</reference>
<evidence type="ECO:0000313" key="4">
    <source>
        <dbReference type="EMBL" id="KZV54083.1"/>
    </source>
</evidence>
<dbReference type="GO" id="GO:0008270">
    <property type="term" value="F:zinc ion binding"/>
    <property type="evidence" value="ECO:0007669"/>
    <property type="project" value="UniProtKB-KW"/>
</dbReference>
<dbReference type="EMBL" id="KQ989622">
    <property type="protein sequence ID" value="KZV54083.1"/>
    <property type="molecule type" value="Genomic_DNA"/>
</dbReference>
<accession>A0A2Z7D3F4</accession>
<protein>
    <recommendedName>
        <fullName evidence="3">CCHC-type domain-containing protein</fullName>
    </recommendedName>
</protein>
<feature type="compositionally biased region" description="Basic residues" evidence="2">
    <location>
        <begin position="306"/>
        <end position="319"/>
    </location>
</feature>
<keyword evidence="1" id="KW-0479">Metal-binding</keyword>
<dbReference type="Proteomes" id="UP000250235">
    <property type="component" value="Unassembled WGS sequence"/>
</dbReference>
<sequence length="377" mass="41197">MLTWQESAVALTWIRTSMLVKIPVAWSGDVVVLLKRSVLDISWWSRYTFTVEESVALLFPAAGSAMPAGWVLSIVDWFCRWSCSCCCQLVSTRYLGSLVVVIVLRIKIRPIDSVSKTECYDLKNRFSEPQCKMTVLPLNSGKPRTCVTLNGSGIQLVVGPQPLWLRDHNSGLAHRIMVKRLATSPHDPLGITDSACKNQSVVVSVQYGPFNPYIPIISTTIGKSRVAMDPIAMHTSWRSNSDIAVRVDAQLANFWRGLRSRRARRQQVAQGGRPAIQGAQSMQSSLSAHQPQQQQQPQVAQQSGRQRFRPHSQQFKKKSGSGSSGSGSSSSSGSRAEFCGYCGGKHPSTQCVGVQGSCQICGQFGHSARVCPSAGSQ</sequence>
<feature type="domain" description="CCHC-type" evidence="3">
    <location>
        <begin position="358"/>
        <end position="373"/>
    </location>
</feature>
<dbReference type="OrthoDB" id="3863715at2759"/>
<evidence type="ECO:0000313" key="5">
    <source>
        <dbReference type="Proteomes" id="UP000250235"/>
    </source>
</evidence>
<dbReference type="SMART" id="SM00343">
    <property type="entry name" value="ZnF_C2HC"/>
    <property type="match status" value="1"/>
</dbReference>
<dbReference type="PROSITE" id="PS50158">
    <property type="entry name" value="ZF_CCHC"/>
    <property type="match status" value="1"/>
</dbReference>
<feature type="compositionally biased region" description="Low complexity" evidence="2">
    <location>
        <begin position="266"/>
        <end position="275"/>
    </location>
</feature>
<dbReference type="GO" id="GO:0003676">
    <property type="term" value="F:nucleic acid binding"/>
    <property type="evidence" value="ECO:0007669"/>
    <property type="project" value="InterPro"/>
</dbReference>
<organism evidence="4 5">
    <name type="scientific">Dorcoceras hygrometricum</name>
    <dbReference type="NCBI Taxonomy" id="472368"/>
    <lineage>
        <taxon>Eukaryota</taxon>
        <taxon>Viridiplantae</taxon>
        <taxon>Streptophyta</taxon>
        <taxon>Embryophyta</taxon>
        <taxon>Tracheophyta</taxon>
        <taxon>Spermatophyta</taxon>
        <taxon>Magnoliopsida</taxon>
        <taxon>eudicotyledons</taxon>
        <taxon>Gunneridae</taxon>
        <taxon>Pentapetalae</taxon>
        <taxon>asterids</taxon>
        <taxon>lamiids</taxon>
        <taxon>Lamiales</taxon>
        <taxon>Gesneriaceae</taxon>
        <taxon>Didymocarpoideae</taxon>
        <taxon>Trichosporeae</taxon>
        <taxon>Loxocarpinae</taxon>
        <taxon>Dorcoceras</taxon>
    </lineage>
</organism>
<gene>
    <name evidence="4" type="ORF">F511_39084</name>
</gene>
<name>A0A2Z7D3F4_9LAMI</name>
<proteinExistence type="predicted"/>
<evidence type="ECO:0000259" key="3">
    <source>
        <dbReference type="PROSITE" id="PS50158"/>
    </source>
</evidence>
<dbReference type="InterPro" id="IPR001878">
    <property type="entry name" value="Znf_CCHC"/>
</dbReference>
<evidence type="ECO:0000256" key="1">
    <source>
        <dbReference type="PROSITE-ProRule" id="PRU00047"/>
    </source>
</evidence>
<feature type="region of interest" description="Disordered" evidence="2">
    <location>
        <begin position="265"/>
        <end position="333"/>
    </location>
</feature>
<feature type="compositionally biased region" description="Low complexity" evidence="2">
    <location>
        <begin position="283"/>
        <end position="303"/>
    </location>
</feature>
<dbReference type="AlphaFoldDB" id="A0A2Z7D3F4"/>